<feature type="compositionally biased region" description="Basic and acidic residues" evidence="1">
    <location>
        <begin position="35"/>
        <end position="49"/>
    </location>
</feature>
<keyword evidence="3" id="KW-1185">Reference proteome</keyword>
<feature type="non-terminal residue" evidence="2">
    <location>
        <position position="1"/>
    </location>
</feature>
<dbReference type="EMBL" id="CAJVQA010082574">
    <property type="protein sequence ID" value="CAG8837854.1"/>
    <property type="molecule type" value="Genomic_DNA"/>
</dbReference>
<dbReference type="Proteomes" id="UP000789759">
    <property type="component" value="Unassembled WGS sequence"/>
</dbReference>
<proteinExistence type="predicted"/>
<sequence>ISSSSSVLSTSSIFSSTQMRSNMLTAKHVVIESRLDGSDDNDGDLHDPDVSSDNENPISPIDDNILENESAHSNFKRKNKETINENANLRKKIRLASIITSMHNMQLQMFTIIQEMQTKINELYVNLKIGSENNMEKKS</sequence>
<name>A0A9N9PLR8_9GLOM</name>
<comment type="caution">
    <text evidence="2">The sequence shown here is derived from an EMBL/GenBank/DDBJ whole genome shotgun (WGS) entry which is preliminary data.</text>
</comment>
<feature type="region of interest" description="Disordered" evidence="1">
    <location>
        <begin position="35"/>
        <end position="64"/>
    </location>
</feature>
<accession>A0A9N9PLR8</accession>
<dbReference type="AlphaFoldDB" id="A0A9N9PLR8"/>
<evidence type="ECO:0000256" key="1">
    <source>
        <dbReference type="SAM" id="MobiDB-lite"/>
    </source>
</evidence>
<organism evidence="2 3">
    <name type="scientific">Cetraspora pellucida</name>
    <dbReference type="NCBI Taxonomy" id="1433469"/>
    <lineage>
        <taxon>Eukaryota</taxon>
        <taxon>Fungi</taxon>
        <taxon>Fungi incertae sedis</taxon>
        <taxon>Mucoromycota</taxon>
        <taxon>Glomeromycotina</taxon>
        <taxon>Glomeromycetes</taxon>
        <taxon>Diversisporales</taxon>
        <taxon>Gigasporaceae</taxon>
        <taxon>Cetraspora</taxon>
    </lineage>
</organism>
<dbReference type="OrthoDB" id="2362532at2759"/>
<protein>
    <submittedName>
        <fullName evidence="2">9136_t:CDS:1</fullName>
    </submittedName>
</protein>
<feature type="non-terminal residue" evidence="2">
    <location>
        <position position="139"/>
    </location>
</feature>
<gene>
    <name evidence="2" type="ORF">CPELLU_LOCUS21628</name>
</gene>
<evidence type="ECO:0000313" key="2">
    <source>
        <dbReference type="EMBL" id="CAG8837854.1"/>
    </source>
</evidence>
<evidence type="ECO:0000313" key="3">
    <source>
        <dbReference type="Proteomes" id="UP000789759"/>
    </source>
</evidence>
<reference evidence="2" key="1">
    <citation type="submission" date="2021-06" db="EMBL/GenBank/DDBJ databases">
        <authorList>
            <person name="Kallberg Y."/>
            <person name="Tangrot J."/>
            <person name="Rosling A."/>
        </authorList>
    </citation>
    <scope>NUCLEOTIDE SEQUENCE</scope>
    <source>
        <strain evidence="2">FL966</strain>
    </source>
</reference>